<dbReference type="GO" id="GO:0071793">
    <property type="term" value="P:bacillithiol biosynthetic process"/>
    <property type="evidence" value="ECO:0007669"/>
    <property type="project" value="InterPro"/>
</dbReference>
<dbReference type="InterPro" id="IPR024078">
    <property type="entry name" value="LmbE-like_dom_sf"/>
</dbReference>
<gene>
    <name evidence="1" type="ORF">SAMN02787073_4713</name>
</gene>
<accession>A0A1M5M1P8</accession>
<evidence type="ECO:0000313" key="2">
    <source>
        <dbReference type="Proteomes" id="UP000184108"/>
    </source>
</evidence>
<dbReference type="PANTHER" id="PTHR12993:SF30">
    <property type="entry name" value="N-ACETYL-ALPHA-D-GLUCOSAMINYL L-MALATE DEACETYLASE 1"/>
    <property type="match status" value="1"/>
</dbReference>
<dbReference type="AlphaFoldDB" id="A0A1M5M1P8"/>
<sequence>MRNAWEVFILNLIFDYMKTDILAFGAHPDDVELGCGGTIAKMISEGKTCVIVDLTKGELGTRGTDETRRLEAAESAKILGVAARENLGMKDGFLVNSEEYQMEIVKMIRKYRPEIVLANAIDDRHPDHAKGAKLVSDACFLSGLRKIETVVDGDSQEVWRPKQIFHYIQWKDIKPEFVIDISEHLDKKIEACMAFKTQFYDPTSKEPVTPIATKDFFESLTYRAQDLGRLSGVAYAEGFTSDKLIAMKNFDGIIW</sequence>
<proteinExistence type="predicted"/>
<evidence type="ECO:0000313" key="1">
    <source>
        <dbReference type="EMBL" id="SHG71188.1"/>
    </source>
</evidence>
<dbReference type="NCBIfam" id="TIGR04001">
    <property type="entry name" value="thiol_BshB1"/>
    <property type="match status" value="1"/>
</dbReference>
<dbReference type="Proteomes" id="UP000184108">
    <property type="component" value="Unassembled WGS sequence"/>
</dbReference>
<dbReference type="InterPro" id="IPR003737">
    <property type="entry name" value="GlcNAc_PI_deacetylase-related"/>
</dbReference>
<dbReference type="GO" id="GO:0019213">
    <property type="term" value="F:deacetylase activity"/>
    <property type="evidence" value="ECO:0007669"/>
    <property type="project" value="InterPro"/>
</dbReference>
<protein>
    <submittedName>
        <fullName evidence="1">Bacillithiol biosynthesis deacetylase BshB1</fullName>
    </submittedName>
</protein>
<dbReference type="SUPFAM" id="SSF102588">
    <property type="entry name" value="LmbE-like"/>
    <property type="match status" value="1"/>
</dbReference>
<dbReference type="GO" id="GO:0016811">
    <property type="term" value="F:hydrolase activity, acting on carbon-nitrogen (but not peptide) bonds, in linear amides"/>
    <property type="evidence" value="ECO:0007669"/>
    <property type="project" value="TreeGrafter"/>
</dbReference>
<dbReference type="EMBL" id="FQVE01000007">
    <property type="protein sequence ID" value="SHG71188.1"/>
    <property type="molecule type" value="Genomic_DNA"/>
</dbReference>
<dbReference type="PANTHER" id="PTHR12993">
    <property type="entry name" value="N-ACETYLGLUCOSAMINYL-PHOSPHATIDYLINOSITOL DE-N-ACETYLASE-RELATED"/>
    <property type="match status" value="1"/>
</dbReference>
<dbReference type="Gene3D" id="3.40.50.10320">
    <property type="entry name" value="LmbE-like"/>
    <property type="match status" value="1"/>
</dbReference>
<dbReference type="InterPro" id="IPR023842">
    <property type="entry name" value="Bacillithiol_biosynth_BshB1"/>
</dbReference>
<organism evidence="1 2">
    <name type="scientific">Chryseobacterium vrystaatense</name>
    <dbReference type="NCBI Taxonomy" id="307480"/>
    <lineage>
        <taxon>Bacteria</taxon>
        <taxon>Pseudomonadati</taxon>
        <taxon>Bacteroidota</taxon>
        <taxon>Flavobacteriia</taxon>
        <taxon>Flavobacteriales</taxon>
        <taxon>Weeksellaceae</taxon>
        <taxon>Chryseobacterium group</taxon>
        <taxon>Chryseobacterium</taxon>
    </lineage>
</organism>
<name>A0A1M5M1P8_9FLAO</name>
<dbReference type="Pfam" id="PF02585">
    <property type="entry name" value="PIG-L"/>
    <property type="match status" value="1"/>
</dbReference>
<reference evidence="2" key="1">
    <citation type="submission" date="2016-11" db="EMBL/GenBank/DDBJ databases">
        <authorList>
            <person name="Varghese N."/>
            <person name="Submissions S."/>
        </authorList>
    </citation>
    <scope>NUCLEOTIDE SEQUENCE [LARGE SCALE GENOMIC DNA]</scope>
    <source>
        <strain evidence="2">YR203</strain>
    </source>
</reference>